<keyword evidence="1" id="KW-0812">Transmembrane</keyword>
<evidence type="ECO:0000313" key="2">
    <source>
        <dbReference type="EMBL" id="OQS53939.1"/>
    </source>
</evidence>
<feature type="transmembrane region" description="Helical" evidence="1">
    <location>
        <begin position="7"/>
        <end position="28"/>
    </location>
</feature>
<dbReference type="AlphaFoldDB" id="A0A1W0E401"/>
<gene>
    <name evidence="2" type="ORF">EHP00_876</name>
</gene>
<keyword evidence="1" id="KW-0472">Membrane</keyword>
<sequence>MFIFITLLYKMIFSLFSNSCIFYIIYIINILCTNSNNNNNNNNNNNDNNIYYTSTTTTNINSFSLFCKVPNEIIAIPKCYKTIKNILDKPYDHLNCKDKKDKNVKEKLNSLNNDFNLLHECLLKVVNFISKTPYERIRQSDIKIIEEYFNIYIDIIHKIIIMVRNNYVDHYTSLPSNKPDDDIILEADFTYTQFKVLHDIFVFLNSLLKINIRGKFKYLSSSFFIRYHMRYYKVLKYLYDRKNIV</sequence>
<keyword evidence="1" id="KW-1133">Transmembrane helix</keyword>
<reference evidence="2 3" key="1">
    <citation type="journal article" date="2017" name="Environ. Microbiol.">
        <title>Decay of the glycolytic pathway and adaptation to intranuclear parasitism within Enterocytozoonidae microsporidia.</title>
        <authorList>
            <person name="Wiredu Boakye D."/>
            <person name="Jaroenlak P."/>
            <person name="Prachumwat A."/>
            <person name="Williams T.A."/>
            <person name="Bateman K.S."/>
            <person name="Itsathitphaisarn O."/>
            <person name="Sritunyalucksana K."/>
            <person name="Paszkiewicz K.H."/>
            <person name="Moore K.A."/>
            <person name="Stentiford G.D."/>
            <person name="Williams B.A."/>
        </authorList>
    </citation>
    <scope>NUCLEOTIDE SEQUENCE [LARGE SCALE GENOMIC DNA]</scope>
    <source>
        <strain evidence="2 3">TH1</strain>
    </source>
</reference>
<organism evidence="2 3">
    <name type="scientific">Ecytonucleospora hepatopenaei</name>
    <dbReference type="NCBI Taxonomy" id="646526"/>
    <lineage>
        <taxon>Eukaryota</taxon>
        <taxon>Fungi</taxon>
        <taxon>Fungi incertae sedis</taxon>
        <taxon>Microsporidia</taxon>
        <taxon>Enterocytozoonidae</taxon>
        <taxon>Ecytonucleospora</taxon>
    </lineage>
</organism>
<dbReference type="EMBL" id="MNPJ01000024">
    <property type="protein sequence ID" value="OQS53939.1"/>
    <property type="molecule type" value="Genomic_DNA"/>
</dbReference>
<evidence type="ECO:0000313" key="3">
    <source>
        <dbReference type="Proteomes" id="UP000192758"/>
    </source>
</evidence>
<name>A0A1W0E401_9MICR</name>
<dbReference type="VEuPathDB" id="MicrosporidiaDB:EHP00_876"/>
<keyword evidence="3" id="KW-1185">Reference proteome</keyword>
<proteinExistence type="predicted"/>
<comment type="caution">
    <text evidence="2">The sequence shown here is derived from an EMBL/GenBank/DDBJ whole genome shotgun (WGS) entry which is preliminary data.</text>
</comment>
<protein>
    <submittedName>
        <fullName evidence="2">Uncharacterized protein</fullName>
    </submittedName>
</protein>
<dbReference type="Proteomes" id="UP000192758">
    <property type="component" value="Unassembled WGS sequence"/>
</dbReference>
<evidence type="ECO:0000256" key="1">
    <source>
        <dbReference type="SAM" id="Phobius"/>
    </source>
</evidence>
<accession>A0A1W0E401</accession>